<sequence>MGPRRDITKELTEMLKDLVYNQNISQAAYEKLSVDDQKLFKEILRITHVQHAFRDELPDPLGSLKMEYDKLKGELMLGNDNPDIRKQLKIFCVDMFSNKLISDSEFKDVISRLL</sequence>
<dbReference type="EMBL" id="RCMI01001568">
    <property type="protein sequence ID" value="KAG2883435.1"/>
    <property type="molecule type" value="Genomic_DNA"/>
</dbReference>
<protein>
    <submittedName>
        <fullName evidence="4">Uncharacterized protein</fullName>
    </submittedName>
</protein>
<reference evidence="1" key="2">
    <citation type="submission" date="2018-10" db="EMBL/GenBank/DDBJ databases">
        <title>Effector identification in a new, highly contiguous assembly of the strawberry crown rot pathogen Phytophthora cactorum.</title>
        <authorList>
            <person name="Armitage A.D."/>
            <person name="Nellist C.F."/>
            <person name="Bates H."/>
            <person name="Vickerstaff R.J."/>
            <person name="Harrison R.J."/>
        </authorList>
    </citation>
    <scope>NUCLEOTIDE SEQUENCE</scope>
    <source>
        <strain evidence="1">15-7</strain>
        <strain evidence="2">4032</strain>
        <strain evidence="3">P415</strain>
    </source>
</reference>
<dbReference type="EMBL" id="MJFZ01000745">
    <property type="protein sequence ID" value="RAW25483.1"/>
    <property type="molecule type" value="Genomic_DNA"/>
</dbReference>
<evidence type="ECO:0000313" key="5">
    <source>
        <dbReference type="Proteomes" id="UP000251314"/>
    </source>
</evidence>
<accession>A0A329RL52</accession>
<dbReference type="AlphaFoldDB" id="A0A329RL52"/>
<organism evidence="4 5">
    <name type="scientific">Phytophthora cactorum</name>
    <dbReference type="NCBI Taxonomy" id="29920"/>
    <lineage>
        <taxon>Eukaryota</taxon>
        <taxon>Sar</taxon>
        <taxon>Stramenopiles</taxon>
        <taxon>Oomycota</taxon>
        <taxon>Peronosporomycetes</taxon>
        <taxon>Peronosporales</taxon>
        <taxon>Peronosporaceae</taxon>
        <taxon>Phytophthora</taxon>
    </lineage>
</organism>
<keyword evidence="5" id="KW-1185">Reference proteome</keyword>
<reference evidence="4 5" key="1">
    <citation type="submission" date="2018-01" db="EMBL/GenBank/DDBJ databases">
        <title>Draft genome of the strawberry crown rot pathogen Phytophthora cactorum.</title>
        <authorList>
            <person name="Armitage A.D."/>
            <person name="Lysoe E."/>
            <person name="Nellist C.F."/>
            <person name="Harrison R.J."/>
            <person name="Brurberg M.B."/>
        </authorList>
    </citation>
    <scope>NUCLEOTIDE SEQUENCE [LARGE SCALE GENOMIC DNA]</scope>
    <source>
        <strain evidence="4 5">10300</strain>
    </source>
</reference>
<dbReference type="Proteomes" id="UP000697107">
    <property type="component" value="Unassembled WGS sequence"/>
</dbReference>
<comment type="caution">
    <text evidence="4">The sequence shown here is derived from an EMBL/GenBank/DDBJ whole genome shotgun (WGS) entry which is preliminary data.</text>
</comment>
<dbReference type="EMBL" id="RCMG01001452">
    <property type="protein sequence ID" value="KAG2826993.1"/>
    <property type="molecule type" value="Genomic_DNA"/>
</dbReference>
<dbReference type="EMBL" id="RCML01001537">
    <property type="protein sequence ID" value="KAG2961872.1"/>
    <property type="molecule type" value="Genomic_DNA"/>
</dbReference>
<proteinExistence type="predicted"/>
<name>A0A329RL52_9STRA</name>
<evidence type="ECO:0000313" key="1">
    <source>
        <dbReference type="EMBL" id="KAG2826993.1"/>
    </source>
</evidence>
<dbReference type="Proteomes" id="UP000735874">
    <property type="component" value="Unassembled WGS sequence"/>
</dbReference>
<dbReference type="Proteomes" id="UP000251314">
    <property type="component" value="Unassembled WGS sequence"/>
</dbReference>
<dbReference type="Proteomes" id="UP000774804">
    <property type="component" value="Unassembled WGS sequence"/>
</dbReference>
<dbReference type="OrthoDB" id="128115at2759"/>
<gene>
    <name evidence="4" type="ORF">PC110_g18101</name>
    <name evidence="1" type="ORF">PC113_g21690</name>
    <name evidence="2" type="ORF">PC115_g21612</name>
    <name evidence="3" type="ORF">PC118_g21730</name>
</gene>
<evidence type="ECO:0000313" key="3">
    <source>
        <dbReference type="EMBL" id="KAG2961872.1"/>
    </source>
</evidence>
<dbReference type="VEuPathDB" id="FungiDB:PC110_g18101"/>
<evidence type="ECO:0000313" key="4">
    <source>
        <dbReference type="EMBL" id="RAW25483.1"/>
    </source>
</evidence>
<evidence type="ECO:0000313" key="2">
    <source>
        <dbReference type="EMBL" id="KAG2883435.1"/>
    </source>
</evidence>